<keyword evidence="10" id="KW-1185">Reference proteome</keyword>
<dbReference type="PANTHER" id="PTHR22883">
    <property type="entry name" value="ZINC FINGER DHHC DOMAIN CONTAINING PROTEIN"/>
    <property type="match status" value="1"/>
</dbReference>
<evidence type="ECO:0000256" key="2">
    <source>
        <dbReference type="ARBA" id="ARBA00022679"/>
    </source>
</evidence>
<accession>A0ABP1RTH4</accession>
<keyword evidence="2 7" id="KW-0808">Transferase</keyword>
<feature type="transmembrane region" description="Helical" evidence="7">
    <location>
        <begin position="92"/>
        <end position="111"/>
    </location>
</feature>
<evidence type="ECO:0000256" key="5">
    <source>
        <dbReference type="ARBA" id="ARBA00023136"/>
    </source>
</evidence>
<comment type="catalytic activity">
    <reaction evidence="7">
        <text>L-cysteinyl-[protein] + hexadecanoyl-CoA = S-hexadecanoyl-L-cysteinyl-[protein] + CoA</text>
        <dbReference type="Rhea" id="RHEA:36683"/>
        <dbReference type="Rhea" id="RHEA-COMP:10131"/>
        <dbReference type="Rhea" id="RHEA-COMP:11032"/>
        <dbReference type="ChEBI" id="CHEBI:29950"/>
        <dbReference type="ChEBI" id="CHEBI:57287"/>
        <dbReference type="ChEBI" id="CHEBI:57379"/>
        <dbReference type="ChEBI" id="CHEBI:74151"/>
        <dbReference type="EC" id="2.3.1.225"/>
    </reaction>
</comment>
<evidence type="ECO:0000256" key="6">
    <source>
        <dbReference type="ARBA" id="ARBA00023315"/>
    </source>
</evidence>
<keyword evidence="3 7" id="KW-0812">Transmembrane</keyword>
<gene>
    <name evidence="9" type="ORF">ODALV1_LOCUS25956</name>
</gene>
<keyword evidence="4 7" id="KW-1133">Transmembrane helix</keyword>
<dbReference type="EC" id="2.3.1.225" evidence="7"/>
<comment type="similarity">
    <text evidence="7">Belongs to the DHHC palmitoyltransferase family.</text>
</comment>
<comment type="caution">
    <text evidence="9">The sequence shown here is derived from an EMBL/GenBank/DDBJ whole genome shotgun (WGS) entry which is preliminary data.</text>
</comment>
<evidence type="ECO:0000256" key="4">
    <source>
        <dbReference type="ARBA" id="ARBA00022989"/>
    </source>
</evidence>
<feature type="transmembrane region" description="Helical" evidence="7">
    <location>
        <begin position="255"/>
        <end position="279"/>
    </location>
</feature>
<feature type="domain" description="Palmitoyltransferase DHHC" evidence="8">
    <location>
        <begin position="158"/>
        <end position="280"/>
    </location>
</feature>
<dbReference type="EMBL" id="CAXLJM020000108">
    <property type="protein sequence ID" value="CAL8135377.1"/>
    <property type="molecule type" value="Genomic_DNA"/>
</dbReference>
<dbReference type="Pfam" id="PF01529">
    <property type="entry name" value="DHHC"/>
    <property type="match status" value="1"/>
</dbReference>
<evidence type="ECO:0000259" key="8">
    <source>
        <dbReference type="Pfam" id="PF01529"/>
    </source>
</evidence>
<proteinExistence type="inferred from homology"/>
<evidence type="ECO:0000313" key="9">
    <source>
        <dbReference type="EMBL" id="CAL8135377.1"/>
    </source>
</evidence>
<evidence type="ECO:0000313" key="10">
    <source>
        <dbReference type="Proteomes" id="UP001642540"/>
    </source>
</evidence>
<dbReference type="InterPro" id="IPR039859">
    <property type="entry name" value="PFA4/ZDH16/20/ERF2-like"/>
</dbReference>
<dbReference type="InterPro" id="IPR001594">
    <property type="entry name" value="Palmitoyltrfase_DHHC"/>
</dbReference>
<evidence type="ECO:0000256" key="3">
    <source>
        <dbReference type="ARBA" id="ARBA00022692"/>
    </source>
</evidence>
<evidence type="ECO:0000256" key="1">
    <source>
        <dbReference type="ARBA" id="ARBA00004141"/>
    </source>
</evidence>
<name>A0ABP1RTH4_9HEXA</name>
<feature type="transmembrane region" description="Helical" evidence="7">
    <location>
        <begin position="208"/>
        <end position="226"/>
    </location>
</feature>
<protein>
    <recommendedName>
        <fullName evidence="7">Palmitoyltransferase</fullName>
        <ecNumber evidence="7">2.3.1.225</ecNumber>
    </recommendedName>
</protein>
<sequence length="354" mass="40476">MEHSSSSDDGYSTSTYDYPRAHPVCKNRLQRDALQVLLRLFSQRNDWSSHGKLKRLCWGHIIVSPINLWWWMAEIFIAVTVAYLLFELFYFNWLTVVPTIVIAVIQWLAFYKTCLRDPGVQPKPPFVESFKNAVKACKKWTQNVAPTTIIEHPNGISESYQYCWKCHHFRTSDTTHCGTCDCCMIQLDHHCPVFGGCVAKNNLSAFHAMVFTMCGFWIYVLVFSIYEVTTSSVTESKGSSNSTTKELSYDAAHRVLYLVIGEIIAVMVLPQVITAILHLCREKKSRKSKDYNIPESEQIKEMLKFVRSNVTPEEEQIVLSLLPEEDAIKMIITASSQDPNHNSFFSPTRGVSHV</sequence>
<reference evidence="9 10" key="1">
    <citation type="submission" date="2024-08" db="EMBL/GenBank/DDBJ databases">
        <authorList>
            <person name="Cucini C."/>
            <person name="Frati F."/>
        </authorList>
    </citation>
    <scope>NUCLEOTIDE SEQUENCE [LARGE SCALE GENOMIC DNA]</scope>
</reference>
<organism evidence="9 10">
    <name type="scientific">Orchesella dallaii</name>
    <dbReference type="NCBI Taxonomy" id="48710"/>
    <lineage>
        <taxon>Eukaryota</taxon>
        <taxon>Metazoa</taxon>
        <taxon>Ecdysozoa</taxon>
        <taxon>Arthropoda</taxon>
        <taxon>Hexapoda</taxon>
        <taxon>Collembola</taxon>
        <taxon>Entomobryomorpha</taxon>
        <taxon>Entomobryoidea</taxon>
        <taxon>Orchesellidae</taxon>
        <taxon>Orchesellinae</taxon>
        <taxon>Orchesella</taxon>
    </lineage>
</organism>
<feature type="transmembrane region" description="Helical" evidence="7">
    <location>
        <begin position="68"/>
        <end position="86"/>
    </location>
</feature>
<dbReference type="PROSITE" id="PS50216">
    <property type="entry name" value="DHHC"/>
    <property type="match status" value="1"/>
</dbReference>
<comment type="subcellular location">
    <subcellularLocation>
        <location evidence="1">Membrane</location>
        <topology evidence="1">Multi-pass membrane protein</topology>
    </subcellularLocation>
</comment>
<evidence type="ECO:0000256" key="7">
    <source>
        <dbReference type="RuleBase" id="RU079119"/>
    </source>
</evidence>
<keyword evidence="6 7" id="KW-0012">Acyltransferase</keyword>
<comment type="domain">
    <text evidence="7">The DHHC domain is required for palmitoyltransferase activity.</text>
</comment>
<keyword evidence="5 7" id="KW-0472">Membrane</keyword>
<dbReference type="Proteomes" id="UP001642540">
    <property type="component" value="Unassembled WGS sequence"/>
</dbReference>